<dbReference type="Proteomes" id="UP000054695">
    <property type="component" value="Unassembled WGS sequence"/>
</dbReference>
<dbReference type="OrthoDB" id="9804695at2"/>
<dbReference type="AlphaFoldDB" id="A0A0W0RRD2"/>
<name>A0A0W0RRD2_LEGBO</name>
<organism evidence="2 3">
    <name type="scientific">Legionella bozemanae</name>
    <name type="common">Fluoribacter bozemanae</name>
    <dbReference type="NCBI Taxonomy" id="447"/>
    <lineage>
        <taxon>Bacteria</taxon>
        <taxon>Pseudomonadati</taxon>
        <taxon>Pseudomonadota</taxon>
        <taxon>Gammaproteobacteria</taxon>
        <taxon>Legionellales</taxon>
        <taxon>Legionellaceae</taxon>
        <taxon>Legionella</taxon>
    </lineage>
</organism>
<comment type="caution">
    <text evidence="2">The sequence shown here is derived from an EMBL/GenBank/DDBJ whole genome shotgun (WGS) entry which is preliminary data.</text>
</comment>
<feature type="domain" description="CoA-binding" evidence="1">
    <location>
        <begin position="9"/>
        <end position="101"/>
    </location>
</feature>
<keyword evidence="3" id="KW-1185">Reference proteome</keyword>
<dbReference type="PANTHER" id="PTHR33303:SF2">
    <property type="entry name" value="COA-BINDING DOMAIN-CONTAINING PROTEIN"/>
    <property type="match status" value="1"/>
</dbReference>
<evidence type="ECO:0000259" key="1">
    <source>
        <dbReference type="SMART" id="SM00881"/>
    </source>
</evidence>
<dbReference type="InterPro" id="IPR003781">
    <property type="entry name" value="CoA-bd"/>
</dbReference>
<dbReference type="PATRIC" id="fig|447.4.peg.2423"/>
<dbReference type="Pfam" id="PF13380">
    <property type="entry name" value="CoA_binding_2"/>
    <property type="match status" value="1"/>
</dbReference>
<reference evidence="2 3" key="1">
    <citation type="submission" date="2015-11" db="EMBL/GenBank/DDBJ databases">
        <title>Genomic analysis of 38 Legionella species identifies large and diverse effector repertoires.</title>
        <authorList>
            <person name="Burstein D."/>
            <person name="Amaro F."/>
            <person name="Zusman T."/>
            <person name="Lifshitz Z."/>
            <person name="Cohen O."/>
            <person name="Gilbert J.A."/>
            <person name="Pupko T."/>
            <person name="Shuman H.A."/>
            <person name="Segal G."/>
        </authorList>
    </citation>
    <scope>NUCLEOTIDE SEQUENCE [LARGE SCALE GENOMIC DNA]</scope>
    <source>
        <strain evidence="2 3">WIGA</strain>
    </source>
</reference>
<dbReference type="EMBL" id="LNXU01000019">
    <property type="protein sequence ID" value="KTC73643.1"/>
    <property type="molecule type" value="Genomic_DNA"/>
</dbReference>
<sequence>MINNQIELFFQSKAFAVIGASSNREKYGNKVLRCYLENGKKAYPVNPKENSIEGIPVVHSVSQLPNEVESISIITPPVITEKIVEEAIKKGIKNIWMQPGAESNSAIQNCKHHKINVIAGGPCILVVLNYREH</sequence>
<dbReference type="PANTHER" id="PTHR33303">
    <property type="entry name" value="CYTOPLASMIC PROTEIN-RELATED"/>
    <property type="match status" value="1"/>
</dbReference>
<dbReference type="Gene3D" id="3.40.50.720">
    <property type="entry name" value="NAD(P)-binding Rossmann-like Domain"/>
    <property type="match status" value="1"/>
</dbReference>
<proteinExistence type="predicted"/>
<gene>
    <name evidence="2" type="ORF">Lboz_2289</name>
</gene>
<dbReference type="SMART" id="SM00881">
    <property type="entry name" value="CoA_binding"/>
    <property type="match status" value="1"/>
</dbReference>
<dbReference type="STRING" id="447.Lboz_2289"/>
<evidence type="ECO:0000313" key="2">
    <source>
        <dbReference type="EMBL" id="KTC73643.1"/>
    </source>
</evidence>
<dbReference type="InterPro" id="IPR036291">
    <property type="entry name" value="NAD(P)-bd_dom_sf"/>
</dbReference>
<dbReference type="RefSeq" id="WP_058459889.1">
    <property type="nucleotide sequence ID" value="NZ_CAAAIY010000006.1"/>
</dbReference>
<accession>A0A0W0RRD2</accession>
<evidence type="ECO:0000313" key="3">
    <source>
        <dbReference type="Proteomes" id="UP000054695"/>
    </source>
</evidence>
<protein>
    <submittedName>
        <fullName evidence="2">CoA-binding protein</fullName>
    </submittedName>
</protein>
<dbReference type="SUPFAM" id="SSF51735">
    <property type="entry name" value="NAD(P)-binding Rossmann-fold domains"/>
    <property type="match status" value="1"/>
</dbReference>